<accession>A0AAD9ZAQ3</accession>
<name>A0AAD9ZAQ3_9LECA</name>
<evidence type="ECO:0000313" key="1">
    <source>
        <dbReference type="EMBL" id="KAK3174530.1"/>
    </source>
</evidence>
<evidence type="ECO:0000313" key="2">
    <source>
        <dbReference type="Proteomes" id="UP001276659"/>
    </source>
</evidence>
<gene>
    <name evidence="1" type="ORF">OEA41_001776</name>
</gene>
<sequence length="182" mass="20089">MAPTAVPIRGAIITTPPVDESELIDILSGNASPSQNIESNTELNIESNTESNVESNTPPATKVEPVVNARVWAAKVHAVTQRIKELSKMDSIFISNTLVLNTKGKTKTFSILADSSAKVNIINRISAQKMGLPVLNTNIRLSTIYREAVKTYGIYYIEFQQEDEQGRVRYFQDTFLAADIDT</sequence>
<proteinExistence type="predicted"/>
<organism evidence="1 2">
    <name type="scientific">Lepraria neglecta</name>
    <dbReference type="NCBI Taxonomy" id="209136"/>
    <lineage>
        <taxon>Eukaryota</taxon>
        <taxon>Fungi</taxon>
        <taxon>Dikarya</taxon>
        <taxon>Ascomycota</taxon>
        <taxon>Pezizomycotina</taxon>
        <taxon>Lecanoromycetes</taxon>
        <taxon>OSLEUM clade</taxon>
        <taxon>Lecanoromycetidae</taxon>
        <taxon>Lecanorales</taxon>
        <taxon>Lecanorineae</taxon>
        <taxon>Stereocaulaceae</taxon>
        <taxon>Lepraria</taxon>
    </lineage>
</organism>
<keyword evidence="2" id="KW-1185">Reference proteome</keyword>
<dbReference type="EMBL" id="JASNWA010000006">
    <property type="protein sequence ID" value="KAK3174530.1"/>
    <property type="molecule type" value="Genomic_DNA"/>
</dbReference>
<reference evidence="1" key="1">
    <citation type="submission" date="2022-11" db="EMBL/GenBank/DDBJ databases">
        <title>Chromosomal genome sequence assembly and mating type (MAT) locus characterization of the leprose asexual lichenized fungus Lepraria neglecta (Nyl.) Erichsen.</title>
        <authorList>
            <person name="Allen J.L."/>
            <person name="Pfeffer B."/>
        </authorList>
    </citation>
    <scope>NUCLEOTIDE SEQUENCE</scope>
    <source>
        <strain evidence="1">Allen 5258</strain>
    </source>
</reference>
<dbReference type="Proteomes" id="UP001276659">
    <property type="component" value="Unassembled WGS sequence"/>
</dbReference>
<dbReference type="AlphaFoldDB" id="A0AAD9ZAQ3"/>
<comment type="caution">
    <text evidence="1">The sequence shown here is derived from an EMBL/GenBank/DDBJ whole genome shotgun (WGS) entry which is preliminary data.</text>
</comment>
<protein>
    <submittedName>
        <fullName evidence="1">Uncharacterized protein</fullName>
    </submittedName>
</protein>